<dbReference type="NCBIfam" id="TIGR02595">
    <property type="entry name" value="PEP_CTERM"/>
    <property type="match status" value="1"/>
</dbReference>
<dbReference type="Pfam" id="PF07589">
    <property type="entry name" value="PEP-CTERM"/>
    <property type="match status" value="1"/>
</dbReference>
<feature type="chain" id="PRO_5035319230" evidence="1">
    <location>
        <begin position="23"/>
        <end position="241"/>
    </location>
</feature>
<sequence>MRKFHLLAAVAASALLATEALATPVNEPPPAGAFLNLAVPNSDGSGNTTTVPHSYQLYTADFTANVPNTNLTFAFREDPAFLSLSDVSLINLTTSSANLLLNGNFASGTLGAPAPTDWTYLNQYGAVAGGVLQSNCGHGGGNCYYDGAVQAYDAITQVVATTPGDTYQVSFWLTDNGSLTNFSALSTNGDTTGTGGNGIDLLVYAGVGAPPPGNIPEPASLTLLAAALAGFGAVRRRSRAE</sequence>
<reference evidence="3" key="1">
    <citation type="journal article" date="2020" name="mSystems">
        <title>Genome- and Community-Level Interaction Insights into Carbon Utilization and Element Cycling Functions of Hydrothermarchaeota in Hydrothermal Sediment.</title>
        <authorList>
            <person name="Zhou Z."/>
            <person name="Liu Y."/>
            <person name="Xu W."/>
            <person name="Pan J."/>
            <person name="Luo Z.H."/>
            <person name="Li M."/>
        </authorList>
    </citation>
    <scope>NUCLEOTIDE SEQUENCE</scope>
    <source>
        <strain evidence="3">SpSt-997</strain>
    </source>
</reference>
<evidence type="ECO:0000259" key="2">
    <source>
        <dbReference type="Pfam" id="PF07589"/>
    </source>
</evidence>
<dbReference type="AlphaFoldDB" id="A0A8J4M5J5"/>
<organism evidence="3">
    <name type="scientific">Acidicaldus sp</name>
    <dbReference type="NCBI Taxonomy" id="1872105"/>
    <lineage>
        <taxon>Bacteria</taxon>
        <taxon>Pseudomonadati</taxon>
        <taxon>Pseudomonadota</taxon>
        <taxon>Alphaproteobacteria</taxon>
        <taxon>Acetobacterales</taxon>
        <taxon>Acetobacteraceae</taxon>
        <taxon>Acidicaldus</taxon>
    </lineage>
</organism>
<evidence type="ECO:0000256" key="1">
    <source>
        <dbReference type="SAM" id="SignalP"/>
    </source>
</evidence>
<dbReference type="EMBL" id="DTQM01000073">
    <property type="protein sequence ID" value="HGC42327.1"/>
    <property type="molecule type" value="Genomic_DNA"/>
</dbReference>
<comment type="caution">
    <text evidence="3">The sequence shown here is derived from an EMBL/GenBank/DDBJ whole genome shotgun (WGS) entry which is preliminary data.</text>
</comment>
<feature type="signal peptide" evidence="1">
    <location>
        <begin position="1"/>
        <end position="22"/>
    </location>
</feature>
<protein>
    <submittedName>
        <fullName evidence="3">VPLPA-CTERM sorting domain-containing protein</fullName>
    </submittedName>
</protein>
<dbReference type="Gene3D" id="2.60.120.260">
    <property type="entry name" value="Galactose-binding domain-like"/>
    <property type="match status" value="1"/>
</dbReference>
<gene>
    <name evidence="3" type="ORF">ENY07_03755</name>
</gene>
<dbReference type="InterPro" id="IPR022472">
    <property type="entry name" value="VPLPA-CTERM"/>
</dbReference>
<evidence type="ECO:0000313" key="3">
    <source>
        <dbReference type="EMBL" id="HGC42327.1"/>
    </source>
</evidence>
<dbReference type="NCBIfam" id="TIGR03370">
    <property type="entry name" value="VPLPA-CTERM"/>
    <property type="match status" value="1"/>
</dbReference>
<dbReference type="InterPro" id="IPR013424">
    <property type="entry name" value="Ice-binding_C"/>
</dbReference>
<accession>A0A8J4M5J5</accession>
<keyword evidence="1" id="KW-0732">Signal</keyword>
<name>A0A8J4M5J5_9PROT</name>
<proteinExistence type="predicted"/>
<feature type="domain" description="Ice-binding protein C-terminal" evidence="2">
    <location>
        <begin position="215"/>
        <end position="236"/>
    </location>
</feature>